<dbReference type="Gene3D" id="3.30.420.10">
    <property type="entry name" value="Ribonuclease H-like superfamily/Ribonuclease H"/>
    <property type="match status" value="1"/>
</dbReference>
<dbReference type="HOGENOM" id="CLU_069052_0_0_1"/>
<proteinExistence type="predicted"/>
<dbReference type="STRING" id="765440.A0A0C3FCF9"/>
<accession>A0A0C3FCF9</accession>
<protein>
    <recommendedName>
        <fullName evidence="3">RNase H type-1 domain-containing protein</fullName>
    </recommendedName>
</protein>
<dbReference type="EMBL" id="KN833024">
    <property type="protein sequence ID" value="KIM77471.1"/>
    <property type="molecule type" value="Genomic_DNA"/>
</dbReference>
<dbReference type="InterPro" id="IPR036397">
    <property type="entry name" value="RNaseH_sf"/>
</dbReference>
<reference evidence="2" key="2">
    <citation type="submission" date="2015-01" db="EMBL/GenBank/DDBJ databases">
        <title>Evolutionary Origins and Diversification of the Mycorrhizal Mutualists.</title>
        <authorList>
            <consortium name="DOE Joint Genome Institute"/>
            <consortium name="Mycorrhizal Genomics Consortium"/>
            <person name="Kohler A."/>
            <person name="Kuo A."/>
            <person name="Nagy L.G."/>
            <person name="Floudas D."/>
            <person name="Copeland A."/>
            <person name="Barry K.W."/>
            <person name="Cichocki N."/>
            <person name="Veneault-Fourrey C."/>
            <person name="LaButti K."/>
            <person name="Lindquist E.A."/>
            <person name="Lipzen A."/>
            <person name="Lundell T."/>
            <person name="Morin E."/>
            <person name="Murat C."/>
            <person name="Riley R."/>
            <person name="Ohm R."/>
            <person name="Sun H."/>
            <person name="Tunlid A."/>
            <person name="Henrissat B."/>
            <person name="Grigoriev I.V."/>
            <person name="Hibbett D.S."/>
            <person name="Martin F."/>
        </authorList>
    </citation>
    <scope>NUCLEOTIDE SEQUENCE [LARGE SCALE GENOMIC DNA]</scope>
    <source>
        <strain evidence="2">F 1598</strain>
    </source>
</reference>
<dbReference type="OrthoDB" id="3265515at2759"/>
<dbReference type="AlphaFoldDB" id="A0A0C3FCF9"/>
<reference evidence="1 2" key="1">
    <citation type="submission" date="2014-04" db="EMBL/GenBank/DDBJ databases">
        <authorList>
            <consortium name="DOE Joint Genome Institute"/>
            <person name="Kuo A."/>
            <person name="Tarkka M."/>
            <person name="Buscot F."/>
            <person name="Kohler A."/>
            <person name="Nagy L.G."/>
            <person name="Floudas D."/>
            <person name="Copeland A."/>
            <person name="Barry K.W."/>
            <person name="Cichocki N."/>
            <person name="Veneault-Fourrey C."/>
            <person name="LaButti K."/>
            <person name="Lindquist E.A."/>
            <person name="Lipzen A."/>
            <person name="Lundell T."/>
            <person name="Morin E."/>
            <person name="Murat C."/>
            <person name="Sun H."/>
            <person name="Tunlid A."/>
            <person name="Henrissat B."/>
            <person name="Grigoriev I.V."/>
            <person name="Hibbett D.S."/>
            <person name="Martin F."/>
            <person name="Nordberg H.P."/>
            <person name="Cantor M.N."/>
            <person name="Hua S.X."/>
        </authorList>
    </citation>
    <scope>NUCLEOTIDE SEQUENCE [LARGE SCALE GENOMIC DNA]</scope>
    <source>
        <strain evidence="1 2">F 1598</strain>
    </source>
</reference>
<evidence type="ECO:0000313" key="1">
    <source>
        <dbReference type="EMBL" id="KIM77471.1"/>
    </source>
</evidence>
<evidence type="ECO:0008006" key="3">
    <source>
        <dbReference type="Google" id="ProtNLM"/>
    </source>
</evidence>
<dbReference type="Proteomes" id="UP000054166">
    <property type="component" value="Unassembled WGS sequence"/>
</dbReference>
<dbReference type="GO" id="GO:0003676">
    <property type="term" value="F:nucleic acid binding"/>
    <property type="evidence" value="ECO:0007669"/>
    <property type="project" value="InterPro"/>
</dbReference>
<keyword evidence="2" id="KW-1185">Reference proteome</keyword>
<evidence type="ECO:0000313" key="2">
    <source>
        <dbReference type="Proteomes" id="UP000054166"/>
    </source>
</evidence>
<gene>
    <name evidence="1" type="ORF">PILCRDRAFT_11927</name>
</gene>
<name>A0A0C3FCF9_PILCF</name>
<sequence length="372" mass="41195">MEQPNGGFNWSLTHNSPFELSKLALMDFSHTPQDCASINLTITHRNANDTMTSQTVNSVTSYKYLGILFDPKLRPLTAPKLPPAPFGGLSKSLSSQESQEACPQTEFNNYTTLSPSLLSPMQLMSVQQHVTKTIIGSLSSTAGDIMDVHANLLPVDILFHKILFCAATCITSLPSTHLLHHLSCKAASRYIKRHRSPLHYLFFTTKVSPSTVETVTPTRRHPNYLPSFSINIQKDKTLALVDATLYHMVAPVSVYSNGSGFEGGVGASAVLFINNVETKILRYHLSPLTKHTVYEAEILSLTLSFHLLHNLKRQLLNLSVLGTDSQALLKALNNQCSHTGHYLLDHVHNAAEALQLQQDNLRNIVAQREARH</sequence>
<organism evidence="1 2">
    <name type="scientific">Piloderma croceum (strain F 1598)</name>
    <dbReference type="NCBI Taxonomy" id="765440"/>
    <lineage>
        <taxon>Eukaryota</taxon>
        <taxon>Fungi</taxon>
        <taxon>Dikarya</taxon>
        <taxon>Basidiomycota</taxon>
        <taxon>Agaricomycotina</taxon>
        <taxon>Agaricomycetes</taxon>
        <taxon>Agaricomycetidae</taxon>
        <taxon>Atheliales</taxon>
        <taxon>Atheliaceae</taxon>
        <taxon>Piloderma</taxon>
    </lineage>
</organism>
<dbReference type="InParanoid" id="A0A0C3FCF9"/>